<reference evidence="2" key="1">
    <citation type="submission" date="2017-09" db="EMBL/GenBank/DDBJ databases">
        <title>Depth-based differentiation of microbial function through sediment-hosted aquifers and enrichment of novel symbionts in the deep terrestrial subsurface.</title>
        <authorList>
            <person name="Probst A.J."/>
            <person name="Ladd B."/>
            <person name="Jarett J.K."/>
            <person name="Geller-Mcgrath D.E."/>
            <person name="Sieber C.M.K."/>
            <person name="Emerson J.B."/>
            <person name="Anantharaman K."/>
            <person name="Thomas B.C."/>
            <person name="Malmstrom R."/>
            <person name="Stieglmeier M."/>
            <person name="Klingl A."/>
            <person name="Woyke T."/>
            <person name="Ryan C.M."/>
            <person name="Banfield J.F."/>
        </authorList>
    </citation>
    <scope>NUCLEOTIDE SEQUENCE [LARGE SCALE GENOMIC DNA]</scope>
</reference>
<sequence length="143" mass="16268">MQNNDEIKKLFQESFSKIVRDYLEAEKDKGKTINDVDPWGSIESFLSETIENPSVNENGFAPSSAGTTAALLIIEQELNVAFKDSYADYLAANPIENKFENFVKKEMKRVIGNLIEGMDEEKIVKDNVCTFGFIMWNKSLTWV</sequence>
<name>A0A2M7UIP6_9BACT</name>
<evidence type="ECO:0000313" key="1">
    <source>
        <dbReference type="EMBL" id="PIZ71098.1"/>
    </source>
</evidence>
<dbReference type="EMBL" id="PFOG01000067">
    <property type="protein sequence ID" value="PIZ71098.1"/>
    <property type="molecule type" value="Genomic_DNA"/>
</dbReference>
<gene>
    <name evidence="1" type="ORF">COY11_01730</name>
</gene>
<dbReference type="Proteomes" id="UP000229805">
    <property type="component" value="Unassembled WGS sequence"/>
</dbReference>
<accession>A0A2M7UIP6</accession>
<evidence type="ECO:0000313" key="2">
    <source>
        <dbReference type="Proteomes" id="UP000229805"/>
    </source>
</evidence>
<protein>
    <submittedName>
        <fullName evidence="1">Uncharacterized protein</fullName>
    </submittedName>
</protein>
<organism evidence="1 2">
    <name type="scientific">Candidatus Portnoybacteria bacterium CG_4_10_14_0_2_um_filter_44_20</name>
    <dbReference type="NCBI Taxonomy" id="1974799"/>
    <lineage>
        <taxon>Bacteria</taxon>
        <taxon>Candidatus Portnoyibacteriota</taxon>
    </lineage>
</organism>
<comment type="caution">
    <text evidence="1">The sequence shown here is derived from an EMBL/GenBank/DDBJ whole genome shotgun (WGS) entry which is preliminary data.</text>
</comment>
<dbReference type="AlphaFoldDB" id="A0A2M7UIP6"/>
<proteinExistence type="predicted"/>